<reference evidence="1" key="1">
    <citation type="journal article" date="2021" name="Environ. Microbiol.">
        <title>Gene family expansions and transcriptome signatures uncover fungal adaptations to wood decay.</title>
        <authorList>
            <person name="Hage H."/>
            <person name="Miyauchi S."/>
            <person name="Viragh M."/>
            <person name="Drula E."/>
            <person name="Min B."/>
            <person name="Chaduli D."/>
            <person name="Navarro D."/>
            <person name="Favel A."/>
            <person name="Norest M."/>
            <person name="Lesage-Meessen L."/>
            <person name="Balint B."/>
            <person name="Merenyi Z."/>
            <person name="de Eugenio L."/>
            <person name="Morin E."/>
            <person name="Martinez A.T."/>
            <person name="Baldrian P."/>
            <person name="Stursova M."/>
            <person name="Martinez M.J."/>
            <person name="Novotny C."/>
            <person name="Magnuson J.K."/>
            <person name="Spatafora J.W."/>
            <person name="Maurice S."/>
            <person name="Pangilinan J."/>
            <person name="Andreopoulos W."/>
            <person name="LaButti K."/>
            <person name="Hundley H."/>
            <person name="Na H."/>
            <person name="Kuo A."/>
            <person name="Barry K."/>
            <person name="Lipzen A."/>
            <person name="Henrissat B."/>
            <person name="Riley R."/>
            <person name="Ahrendt S."/>
            <person name="Nagy L.G."/>
            <person name="Grigoriev I.V."/>
            <person name="Martin F."/>
            <person name="Rosso M.N."/>
        </authorList>
    </citation>
    <scope>NUCLEOTIDE SEQUENCE</scope>
    <source>
        <strain evidence="1">CBS 384.51</strain>
    </source>
</reference>
<proteinExistence type="predicted"/>
<evidence type="ECO:0000313" key="1">
    <source>
        <dbReference type="EMBL" id="KAI0086118.1"/>
    </source>
</evidence>
<dbReference type="Proteomes" id="UP001055072">
    <property type="component" value="Unassembled WGS sequence"/>
</dbReference>
<organism evidence="1 2">
    <name type="scientific">Irpex rosettiformis</name>
    <dbReference type="NCBI Taxonomy" id="378272"/>
    <lineage>
        <taxon>Eukaryota</taxon>
        <taxon>Fungi</taxon>
        <taxon>Dikarya</taxon>
        <taxon>Basidiomycota</taxon>
        <taxon>Agaricomycotina</taxon>
        <taxon>Agaricomycetes</taxon>
        <taxon>Polyporales</taxon>
        <taxon>Irpicaceae</taxon>
        <taxon>Irpex</taxon>
    </lineage>
</organism>
<evidence type="ECO:0000313" key="2">
    <source>
        <dbReference type="Proteomes" id="UP001055072"/>
    </source>
</evidence>
<accession>A0ACB8TVQ2</accession>
<comment type="caution">
    <text evidence="1">The sequence shown here is derived from an EMBL/GenBank/DDBJ whole genome shotgun (WGS) entry which is preliminary data.</text>
</comment>
<gene>
    <name evidence="1" type="ORF">BDY19DRAFT_380485</name>
</gene>
<protein>
    <submittedName>
        <fullName evidence="1">Uncharacterized protein</fullName>
    </submittedName>
</protein>
<dbReference type="EMBL" id="MU274926">
    <property type="protein sequence ID" value="KAI0086118.1"/>
    <property type="molecule type" value="Genomic_DNA"/>
</dbReference>
<name>A0ACB8TVQ2_9APHY</name>
<sequence>MNRTDFIRGFITVLLNALLDLVPVTGRNNTLRDGKFPTYGPILPWGRPAAVDVLVVSVGFADTQDSLAFPSPQLTSYG</sequence>
<keyword evidence="2" id="KW-1185">Reference proteome</keyword>